<reference evidence="3 4" key="1">
    <citation type="submission" date="2019-03" db="EMBL/GenBank/DDBJ databases">
        <title>Genomic Encyclopedia of Type Strains, Phase IV (KMG-IV): sequencing the most valuable type-strain genomes for metagenomic binning, comparative biology and taxonomic classification.</title>
        <authorList>
            <person name="Goeker M."/>
        </authorList>
    </citation>
    <scope>NUCLEOTIDE SEQUENCE [LARGE SCALE GENOMIC DNA]</scope>
    <source>
        <strain evidence="3 4">DSM 26752</strain>
    </source>
</reference>
<gene>
    <name evidence="3" type="ORF">EDD65_11152</name>
</gene>
<keyword evidence="1" id="KW-1133">Transmembrane helix</keyword>
<organism evidence="3 4">
    <name type="scientific">Keratinibaculum paraultunense</name>
    <dbReference type="NCBI Taxonomy" id="1278232"/>
    <lineage>
        <taxon>Bacteria</taxon>
        <taxon>Bacillati</taxon>
        <taxon>Bacillota</taxon>
        <taxon>Tissierellia</taxon>
        <taxon>Tissierellales</taxon>
        <taxon>Tepidimicrobiaceae</taxon>
        <taxon>Keratinibaculum</taxon>
    </lineage>
</organism>
<evidence type="ECO:0000313" key="4">
    <source>
        <dbReference type="Proteomes" id="UP000294567"/>
    </source>
</evidence>
<evidence type="ECO:0000256" key="1">
    <source>
        <dbReference type="SAM" id="Phobius"/>
    </source>
</evidence>
<dbReference type="PROSITE" id="PS50006">
    <property type="entry name" value="FHA_DOMAIN"/>
    <property type="match status" value="1"/>
</dbReference>
<dbReference type="AlphaFoldDB" id="A0A4R3KST6"/>
<dbReference type="PANTHER" id="PTHR23308">
    <property type="entry name" value="NUCLEAR INHIBITOR OF PROTEIN PHOSPHATASE-1"/>
    <property type="match status" value="1"/>
</dbReference>
<evidence type="ECO:0000259" key="2">
    <source>
        <dbReference type="PROSITE" id="PS50006"/>
    </source>
</evidence>
<dbReference type="Pfam" id="PF00498">
    <property type="entry name" value="FHA"/>
    <property type="match status" value="1"/>
</dbReference>
<accession>A0A4R3KST6</accession>
<dbReference type="OrthoDB" id="9816434at2"/>
<feature type="domain" description="FHA" evidence="2">
    <location>
        <begin position="70"/>
        <end position="119"/>
    </location>
</feature>
<dbReference type="EMBL" id="SMAE01000011">
    <property type="protein sequence ID" value="TCS87489.1"/>
    <property type="molecule type" value="Genomic_DNA"/>
</dbReference>
<dbReference type="InterPro" id="IPR008984">
    <property type="entry name" value="SMAD_FHA_dom_sf"/>
</dbReference>
<dbReference type="CDD" id="cd00060">
    <property type="entry name" value="FHA"/>
    <property type="match status" value="1"/>
</dbReference>
<dbReference type="SUPFAM" id="SSF49879">
    <property type="entry name" value="SMAD/FHA domain"/>
    <property type="match status" value="1"/>
</dbReference>
<dbReference type="InterPro" id="IPR000253">
    <property type="entry name" value="FHA_dom"/>
</dbReference>
<sequence length="144" mass="16925">MYDILSMIFKYIFIIIIYMFMLSIIRLIYLDIKGIDIDNNVDNNIYLKLINRKDSLPFKVKEYYPLKGEVTLGRGNNNQIILKDPYISKRHLKIVEDEGDFYLEDLNSSNGTYVNGEKISDVVKLKNGDRIKVGQVEFLYVNRE</sequence>
<evidence type="ECO:0000313" key="3">
    <source>
        <dbReference type="EMBL" id="TCS87489.1"/>
    </source>
</evidence>
<keyword evidence="4" id="KW-1185">Reference proteome</keyword>
<protein>
    <submittedName>
        <fullName evidence="3">FHA domain protein</fullName>
    </submittedName>
</protein>
<dbReference type="SMART" id="SM00240">
    <property type="entry name" value="FHA"/>
    <property type="match status" value="1"/>
</dbReference>
<keyword evidence="1" id="KW-0472">Membrane</keyword>
<feature type="transmembrane region" description="Helical" evidence="1">
    <location>
        <begin position="12"/>
        <end position="30"/>
    </location>
</feature>
<keyword evidence="1" id="KW-0812">Transmembrane</keyword>
<name>A0A4R3KST6_9FIRM</name>
<comment type="caution">
    <text evidence="3">The sequence shown here is derived from an EMBL/GenBank/DDBJ whole genome shotgun (WGS) entry which is preliminary data.</text>
</comment>
<dbReference type="Proteomes" id="UP000294567">
    <property type="component" value="Unassembled WGS sequence"/>
</dbReference>
<dbReference type="RefSeq" id="WP_132028876.1">
    <property type="nucleotide sequence ID" value="NZ_CP068564.1"/>
</dbReference>
<dbReference type="InterPro" id="IPR050923">
    <property type="entry name" value="Cell_Proc_Reg/RNA_Proc"/>
</dbReference>
<proteinExistence type="predicted"/>
<dbReference type="Gene3D" id="2.60.200.20">
    <property type="match status" value="1"/>
</dbReference>